<dbReference type="Proteomes" id="UP000694865">
    <property type="component" value="Unplaced"/>
</dbReference>
<organism evidence="2 3">
    <name type="scientific">Saccoglossus kowalevskii</name>
    <name type="common">Acorn worm</name>
    <dbReference type="NCBI Taxonomy" id="10224"/>
    <lineage>
        <taxon>Eukaryota</taxon>
        <taxon>Metazoa</taxon>
        <taxon>Hemichordata</taxon>
        <taxon>Enteropneusta</taxon>
        <taxon>Harrimaniidae</taxon>
        <taxon>Saccoglossus</taxon>
    </lineage>
</organism>
<keyword evidence="2" id="KW-1185">Reference proteome</keyword>
<reference evidence="3" key="1">
    <citation type="submission" date="2025-08" db="UniProtKB">
        <authorList>
            <consortium name="RefSeq"/>
        </authorList>
    </citation>
    <scope>IDENTIFICATION</scope>
    <source>
        <tissue evidence="3">Testes</tissue>
    </source>
</reference>
<feature type="domain" description="Histidine-specific methyltransferase SAM-dependent" evidence="1">
    <location>
        <begin position="7"/>
        <end position="128"/>
    </location>
</feature>
<protein>
    <submittedName>
        <fullName evidence="3">Uncharacterized protein LOC102808432</fullName>
    </submittedName>
</protein>
<dbReference type="RefSeq" id="XP_006811354.1">
    <property type="nucleotide sequence ID" value="XM_006811291.1"/>
</dbReference>
<dbReference type="InterPro" id="IPR019257">
    <property type="entry name" value="MeTrfase_dom"/>
</dbReference>
<proteinExistence type="predicted"/>
<dbReference type="Pfam" id="PF10017">
    <property type="entry name" value="Methyltransf_33"/>
    <property type="match status" value="1"/>
</dbReference>
<gene>
    <name evidence="3" type="primary">LOC102808432</name>
</gene>
<sequence length="136" mass="16074">MYSHVQTWAPFNFNVLTRLNREFGADFKHANFVMYTNYVVSDDKDGIVESPQYVQHALKSTCQHHVRVDDMDEILHFEEGELFYCNELEHLSLKWNWKQFADTMKKGGLHIEKTWSDSGNKFGLARLRKINLFNTI</sequence>
<accession>A0ABM0LUB3</accession>
<evidence type="ECO:0000313" key="3">
    <source>
        <dbReference type="RefSeq" id="XP_006811354.1"/>
    </source>
</evidence>
<evidence type="ECO:0000313" key="2">
    <source>
        <dbReference type="Proteomes" id="UP000694865"/>
    </source>
</evidence>
<name>A0ABM0LUB3_SACKO</name>
<evidence type="ECO:0000259" key="1">
    <source>
        <dbReference type="Pfam" id="PF10017"/>
    </source>
</evidence>
<dbReference type="GeneID" id="102808432"/>